<dbReference type="GO" id="GO:0004497">
    <property type="term" value="F:monooxygenase activity"/>
    <property type="evidence" value="ECO:0007669"/>
    <property type="project" value="UniProtKB-KW"/>
</dbReference>
<evidence type="ECO:0000256" key="10">
    <source>
        <dbReference type="ARBA" id="ARBA00023004"/>
    </source>
</evidence>
<dbReference type="GO" id="GO:0016705">
    <property type="term" value="F:oxidoreductase activity, acting on paired donors, with incorporation or reduction of molecular oxygen"/>
    <property type="evidence" value="ECO:0007669"/>
    <property type="project" value="InterPro"/>
</dbReference>
<dbReference type="Proteomes" id="UP000813824">
    <property type="component" value="Unassembled WGS sequence"/>
</dbReference>
<keyword evidence="5" id="KW-0349">Heme</keyword>
<keyword evidence="7" id="KW-0479">Metal-binding</keyword>
<evidence type="ECO:0000256" key="5">
    <source>
        <dbReference type="ARBA" id="ARBA00022617"/>
    </source>
</evidence>
<comment type="subcellular location">
    <subcellularLocation>
        <location evidence="2">Membrane</location>
    </subcellularLocation>
</comment>
<evidence type="ECO:0000256" key="4">
    <source>
        <dbReference type="ARBA" id="ARBA00010617"/>
    </source>
</evidence>
<comment type="similarity">
    <text evidence="4">Belongs to the cytochrome P450 family.</text>
</comment>
<dbReference type="InterPro" id="IPR050121">
    <property type="entry name" value="Cytochrome_P450_monoxygenase"/>
</dbReference>
<protein>
    <submittedName>
        <fullName evidence="13">Cytochrome P450</fullName>
    </submittedName>
</protein>
<keyword evidence="8" id="KW-1133">Transmembrane helix</keyword>
<evidence type="ECO:0000256" key="12">
    <source>
        <dbReference type="ARBA" id="ARBA00023136"/>
    </source>
</evidence>
<keyword evidence="9" id="KW-0560">Oxidoreductase</keyword>
<name>A0A8K0UZK3_9AGAR</name>
<evidence type="ECO:0000313" key="14">
    <source>
        <dbReference type="Proteomes" id="UP000813824"/>
    </source>
</evidence>
<accession>A0A8K0UZK3</accession>
<dbReference type="Gene3D" id="1.10.630.10">
    <property type="entry name" value="Cytochrome P450"/>
    <property type="match status" value="1"/>
</dbReference>
<dbReference type="Pfam" id="PF00067">
    <property type="entry name" value="p450"/>
    <property type="match status" value="1"/>
</dbReference>
<dbReference type="InterPro" id="IPR001128">
    <property type="entry name" value="Cyt_P450"/>
</dbReference>
<evidence type="ECO:0000256" key="3">
    <source>
        <dbReference type="ARBA" id="ARBA00004721"/>
    </source>
</evidence>
<sequence>MVIKYPDIYEETAVFQMKTRWISGQGLLATIDEPHRQQRKILNTSFSPGQLKEIFPIMYNYSHSLEGIGQCTLGYSFEPLIEDLYNPCGEAFNGVEATIFLMHVLRVLLPYIVNIGSAHLRRHILEWIPYPRLQRVREIVDTLDKTAKEILQAKRAVLTHGDEAMNKMADHGKDTMSLLLKSDVTADAEDRISDVELLGHMSTLIFAGMNTVSHTTSRILHQLSRYQEIQNKLRDELLNMQARSIQDGNDLTYDDLLCLPYLDALCKETLFPAVSFIGRRTQESTTMRLTSNTYLGLWGNDAHEWRPERWFDTNIVKGSGGTKTPGEAAGPAGYRFAEMEMKAILYTLLPSFGFDLPSDKEIC</sequence>
<dbReference type="AlphaFoldDB" id="A0A8K0UZK3"/>
<evidence type="ECO:0000256" key="6">
    <source>
        <dbReference type="ARBA" id="ARBA00022692"/>
    </source>
</evidence>
<keyword evidence="14" id="KW-1185">Reference proteome</keyword>
<comment type="caution">
    <text evidence="13">The sequence shown here is derived from an EMBL/GenBank/DDBJ whole genome shotgun (WGS) entry which is preliminary data.</text>
</comment>
<evidence type="ECO:0000256" key="2">
    <source>
        <dbReference type="ARBA" id="ARBA00004370"/>
    </source>
</evidence>
<organism evidence="13 14">
    <name type="scientific">Cristinia sonorae</name>
    <dbReference type="NCBI Taxonomy" id="1940300"/>
    <lineage>
        <taxon>Eukaryota</taxon>
        <taxon>Fungi</taxon>
        <taxon>Dikarya</taxon>
        <taxon>Basidiomycota</taxon>
        <taxon>Agaricomycotina</taxon>
        <taxon>Agaricomycetes</taxon>
        <taxon>Agaricomycetidae</taxon>
        <taxon>Agaricales</taxon>
        <taxon>Pleurotineae</taxon>
        <taxon>Stephanosporaceae</taxon>
        <taxon>Cristinia</taxon>
    </lineage>
</organism>
<dbReference type="PANTHER" id="PTHR24305">
    <property type="entry name" value="CYTOCHROME P450"/>
    <property type="match status" value="1"/>
</dbReference>
<comment type="cofactor">
    <cofactor evidence="1">
        <name>heme</name>
        <dbReference type="ChEBI" id="CHEBI:30413"/>
    </cofactor>
</comment>
<keyword evidence="11" id="KW-0503">Monooxygenase</keyword>
<dbReference type="PANTHER" id="PTHR24305:SF166">
    <property type="entry name" value="CYTOCHROME P450 12A4, MITOCHONDRIAL-RELATED"/>
    <property type="match status" value="1"/>
</dbReference>
<keyword evidence="10" id="KW-0408">Iron</keyword>
<reference evidence="13" key="1">
    <citation type="journal article" date="2021" name="New Phytol.">
        <title>Evolutionary innovations through gain and loss of genes in the ectomycorrhizal Boletales.</title>
        <authorList>
            <person name="Wu G."/>
            <person name="Miyauchi S."/>
            <person name="Morin E."/>
            <person name="Kuo A."/>
            <person name="Drula E."/>
            <person name="Varga T."/>
            <person name="Kohler A."/>
            <person name="Feng B."/>
            <person name="Cao Y."/>
            <person name="Lipzen A."/>
            <person name="Daum C."/>
            <person name="Hundley H."/>
            <person name="Pangilinan J."/>
            <person name="Johnson J."/>
            <person name="Barry K."/>
            <person name="LaButti K."/>
            <person name="Ng V."/>
            <person name="Ahrendt S."/>
            <person name="Min B."/>
            <person name="Choi I.G."/>
            <person name="Park H."/>
            <person name="Plett J.M."/>
            <person name="Magnuson J."/>
            <person name="Spatafora J.W."/>
            <person name="Nagy L.G."/>
            <person name="Henrissat B."/>
            <person name="Grigoriev I.V."/>
            <person name="Yang Z.L."/>
            <person name="Xu J."/>
            <person name="Martin F.M."/>
        </authorList>
    </citation>
    <scope>NUCLEOTIDE SEQUENCE</scope>
    <source>
        <strain evidence="13">KKN 215</strain>
    </source>
</reference>
<gene>
    <name evidence="13" type="ORF">BXZ70DRAFT_1003771</name>
</gene>
<comment type="pathway">
    <text evidence="3">Secondary metabolite biosynthesis; terpenoid biosynthesis.</text>
</comment>
<proteinExistence type="inferred from homology"/>
<evidence type="ECO:0000256" key="9">
    <source>
        <dbReference type="ARBA" id="ARBA00023002"/>
    </source>
</evidence>
<dbReference type="GO" id="GO:0016020">
    <property type="term" value="C:membrane"/>
    <property type="evidence" value="ECO:0007669"/>
    <property type="project" value="UniProtKB-SubCell"/>
</dbReference>
<evidence type="ECO:0000256" key="7">
    <source>
        <dbReference type="ARBA" id="ARBA00022723"/>
    </source>
</evidence>
<dbReference type="SUPFAM" id="SSF48264">
    <property type="entry name" value="Cytochrome P450"/>
    <property type="match status" value="1"/>
</dbReference>
<keyword evidence="12" id="KW-0472">Membrane</keyword>
<evidence type="ECO:0000313" key="13">
    <source>
        <dbReference type="EMBL" id="KAH8106869.1"/>
    </source>
</evidence>
<evidence type="ECO:0000256" key="1">
    <source>
        <dbReference type="ARBA" id="ARBA00001971"/>
    </source>
</evidence>
<dbReference type="GO" id="GO:0005506">
    <property type="term" value="F:iron ion binding"/>
    <property type="evidence" value="ECO:0007669"/>
    <property type="project" value="InterPro"/>
</dbReference>
<dbReference type="InterPro" id="IPR036396">
    <property type="entry name" value="Cyt_P450_sf"/>
</dbReference>
<dbReference type="GO" id="GO:0020037">
    <property type="term" value="F:heme binding"/>
    <property type="evidence" value="ECO:0007669"/>
    <property type="project" value="InterPro"/>
</dbReference>
<keyword evidence="6" id="KW-0812">Transmembrane</keyword>
<evidence type="ECO:0000256" key="8">
    <source>
        <dbReference type="ARBA" id="ARBA00022989"/>
    </source>
</evidence>
<dbReference type="OrthoDB" id="1470350at2759"/>
<dbReference type="EMBL" id="JAEVFJ010000002">
    <property type="protein sequence ID" value="KAH8106869.1"/>
    <property type="molecule type" value="Genomic_DNA"/>
</dbReference>
<evidence type="ECO:0000256" key="11">
    <source>
        <dbReference type="ARBA" id="ARBA00023033"/>
    </source>
</evidence>